<organism evidence="18 19">
    <name type="scientific">Candidatus Magasanikbacteria bacterium GW2011_GWA2_50_22</name>
    <dbReference type="NCBI Taxonomy" id="1619043"/>
    <lineage>
        <taxon>Bacteria</taxon>
        <taxon>Candidatus Magasanikiibacteriota</taxon>
    </lineage>
</organism>
<keyword evidence="5 16" id="KW-0812">Transmembrane</keyword>
<dbReference type="SFLD" id="SFLDS00003">
    <property type="entry name" value="Haloacid_Dehalogenase"/>
    <property type="match status" value="1"/>
</dbReference>
<evidence type="ECO:0000256" key="5">
    <source>
        <dbReference type="ARBA" id="ARBA00022692"/>
    </source>
</evidence>
<dbReference type="PANTHER" id="PTHR48085:SF5">
    <property type="entry name" value="CADMIUM_ZINC-TRANSPORTING ATPASE HMA4-RELATED"/>
    <property type="match status" value="1"/>
</dbReference>
<dbReference type="GO" id="GO:0005886">
    <property type="term" value="C:plasma membrane"/>
    <property type="evidence" value="ECO:0007669"/>
    <property type="project" value="UniProtKB-SubCell"/>
</dbReference>
<feature type="domain" description="P-type ATPase A" evidence="17">
    <location>
        <begin position="139"/>
        <end position="237"/>
    </location>
</feature>
<dbReference type="InterPro" id="IPR001757">
    <property type="entry name" value="P_typ_ATPase"/>
</dbReference>
<evidence type="ECO:0000256" key="13">
    <source>
        <dbReference type="ARBA" id="ARBA00023136"/>
    </source>
</evidence>
<evidence type="ECO:0000256" key="8">
    <source>
        <dbReference type="ARBA" id="ARBA00022833"/>
    </source>
</evidence>
<dbReference type="Pfam" id="PF00702">
    <property type="entry name" value="Hydrolase"/>
    <property type="match status" value="1"/>
</dbReference>
<proteinExistence type="inferred from homology"/>
<keyword evidence="3 16" id="KW-1003">Cell membrane</keyword>
<comment type="similarity">
    <text evidence="2 16">Belongs to the cation transport ATPase (P-type) (TC 3.A.3) family. Type IB subfamily.</text>
</comment>
<keyword evidence="12 16" id="KW-1133">Transmembrane helix</keyword>
<dbReference type="FunFam" id="2.70.150.10:FF:000002">
    <property type="entry name" value="Copper-transporting ATPase 1, putative"/>
    <property type="match status" value="1"/>
</dbReference>
<dbReference type="NCBIfam" id="TIGR01525">
    <property type="entry name" value="ATPase-IB_hvy"/>
    <property type="match status" value="1"/>
</dbReference>
<dbReference type="GO" id="GO:0015086">
    <property type="term" value="F:cadmium ion transmembrane transporter activity"/>
    <property type="evidence" value="ECO:0007669"/>
    <property type="project" value="TreeGrafter"/>
</dbReference>
<evidence type="ECO:0000256" key="1">
    <source>
        <dbReference type="ARBA" id="ARBA00004651"/>
    </source>
</evidence>
<keyword evidence="6 16" id="KW-0479">Metal-binding</keyword>
<evidence type="ECO:0000256" key="3">
    <source>
        <dbReference type="ARBA" id="ARBA00022475"/>
    </source>
</evidence>
<keyword evidence="13 16" id="KW-0472">Membrane</keyword>
<dbReference type="Gene3D" id="2.70.150.10">
    <property type="entry name" value="Calcium-transporting ATPase, cytoplasmic transduction domain A"/>
    <property type="match status" value="1"/>
</dbReference>
<keyword evidence="8" id="KW-0862">Zinc</keyword>
<dbReference type="Pfam" id="PF00122">
    <property type="entry name" value="E1-E2_ATPase"/>
    <property type="match status" value="1"/>
</dbReference>
<dbReference type="InterPro" id="IPR008250">
    <property type="entry name" value="ATPase_P-typ_transduc_dom_A_sf"/>
</dbReference>
<dbReference type="SUPFAM" id="SSF81653">
    <property type="entry name" value="Calcium ATPase, transduction domain A"/>
    <property type="match status" value="1"/>
</dbReference>
<evidence type="ECO:0000256" key="9">
    <source>
        <dbReference type="ARBA" id="ARBA00022840"/>
    </source>
</evidence>
<dbReference type="PROSITE" id="PS00154">
    <property type="entry name" value="ATPASE_E1_E2"/>
    <property type="match status" value="1"/>
</dbReference>
<evidence type="ECO:0000256" key="4">
    <source>
        <dbReference type="ARBA" id="ARBA00022553"/>
    </source>
</evidence>
<feature type="transmembrane region" description="Helical" evidence="16">
    <location>
        <begin position="54"/>
        <end position="71"/>
    </location>
</feature>
<reference evidence="18 19" key="1">
    <citation type="journal article" date="2015" name="Nature">
        <title>rRNA introns, odd ribosomes, and small enigmatic genomes across a large radiation of phyla.</title>
        <authorList>
            <person name="Brown C.T."/>
            <person name="Hug L.A."/>
            <person name="Thomas B.C."/>
            <person name="Sharon I."/>
            <person name="Castelle C.J."/>
            <person name="Singh A."/>
            <person name="Wilkins M.J."/>
            <person name="Williams K.H."/>
            <person name="Banfield J.F."/>
        </authorList>
    </citation>
    <scope>NUCLEOTIDE SEQUENCE [LARGE SCALE GENOMIC DNA]</scope>
</reference>
<evidence type="ECO:0000313" key="19">
    <source>
        <dbReference type="Proteomes" id="UP000033982"/>
    </source>
</evidence>
<dbReference type="PRINTS" id="PR00119">
    <property type="entry name" value="CATATPASE"/>
</dbReference>
<dbReference type="InterPro" id="IPR044492">
    <property type="entry name" value="P_typ_ATPase_HD_dom"/>
</dbReference>
<comment type="caution">
    <text evidence="18">The sequence shown here is derived from an EMBL/GenBank/DDBJ whole genome shotgun (WGS) entry which is preliminary data.</text>
</comment>
<evidence type="ECO:0000256" key="12">
    <source>
        <dbReference type="ARBA" id="ARBA00022989"/>
    </source>
</evidence>
<evidence type="ECO:0000256" key="16">
    <source>
        <dbReference type="RuleBase" id="RU362081"/>
    </source>
</evidence>
<dbReference type="SFLD" id="SFLDG00002">
    <property type="entry name" value="C1.7:_P-type_atpase_like"/>
    <property type="match status" value="1"/>
</dbReference>
<dbReference type="InterPro" id="IPR018303">
    <property type="entry name" value="ATPase_P-typ_P_site"/>
</dbReference>
<dbReference type="PATRIC" id="fig|1619043.3.peg.299"/>
<feature type="transmembrane region" description="Helical" evidence="16">
    <location>
        <begin position="615"/>
        <end position="634"/>
    </location>
</feature>
<keyword evidence="9 16" id="KW-0067">ATP-binding</keyword>
<sequence length="635" mass="69552">MSENHNHCSRCDHGHNQEQLVVPKDIFLIIISLILFVFGMIFKERLHDTPFSVGEYGIFLIAYFLCGYNVLSAAVRNVFRGNVLDENSLMTIATVGAILVHEIPEAVGVMLFFKVGEFFQGLSVNRARRSIKSLLEARPDYANLRIGEQIKKVNPEEVKVGDVVIVKPGEKVPLDGEILSGRSQVNTSALTGESVPRTMETGQAILAGMINQSGVLTIKVTKLFEESSVAKIMHLVENATANKAKNEKFITKFAQVYTPIVVFLAVLVAVLPPLLMHQPFLKWIYRALILLVISCPCGLVVSIPLGYFGGVGGSSRRGILVKGSHFLDILAEVKTVVFDKTGTLTQGRFKVTKIVPKNHFSQDEILRWAAHAESHSNHPIAKSILEAYGKEINPSAIQFQEEIPAQGIKAKIEDHLIFVGNDRLLHKENIEHEECRFDGTVVYVVIDKIYAGYILIGDEIKQDAVKAIQDLRSLGVKNIVMLTGDSKTIAKHISEKLGLNSYFAELLPEDKVRILENLIKEKRSGKVAFVGDGINDAPVIARADVGIAMGAMGSDAAIETADVVLMTDAPSKVAEAIKMGKRTSKIVLENIGFSFAVKGVFIILGIAGVATMWEAVFADMGVALIAIFNATRLLK</sequence>
<dbReference type="PRINTS" id="PR00941">
    <property type="entry name" value="CDATPASE"/>
</dbReference>
<evidence type="ECO:0000313" key="18">
    <source>
        <dbReference type="EMBL" id="KKW17096.1"/>
    </source>
</evidence>
<feature type="transmembrane region" description="Helical" evidence="16">
    <location>
        <begin position="253"/>
        <end position="271"/>
    </location>
</feature>
<feature type="transmembrane region" description="Helical" evidence="16">
    <location>
        <begin position="587"/>
        <end position="609"/>
    </location>
</feature>
<dbReference type="GO" id="GO:0005524">
    <property type="term" value="F:ATP binding"/>
    <property type="evidence" value="ECO:0007669"/>
    <property type="project" value="UniProtKB-UniRule"/>
</dbReference>
<evidence type="ECO:0000256" key="2">
    <source>
        <dbReference type="ARBA" id="ARBA00006024"/>
    </source>
</evidence>
<dbReference type="InterPro" id="IPR051014">
    <property type="entry name" value="Cation_Transport_ATPase_IB"/>
</dbReference>
<dbReference type="PANTHER" id="PTHR48085">
    <property type="entry name" value="CADMIUM/ZINC-TRANSPORTING ATPASE HMA2-RELATED"/>
    <property type="match status" value="1"/>
</dbReference>
<dbReference type="InterPro" id="IPR023214">
    <property type="entry name" value="HAD_sf"/>
</dbReference>
<dbReference type="InterPro" id="IPR027256">
    <property type="entry name" value="P-typ_ATPase_IB"/>
</dbReference>
<dbReference type="EMBL" id="LCQN01000011">
    <property type="protein sequence ID" value="KKW17096.1"/>
    <property type="molecule type" value="Genomic_DNA"/>
</dbReference>
<dbReference type="SUPFAM" id="SSF81665">
    <property type="entry name" value="Calcium ATPase, transmembrane domain M"/>
    <property type="match status" value="1"/>
</dbReference>
<dbReference type="Proteomes" id="UP000033982">
    <property type="component" value="Unassembled WGS sequence"/>
</dbReference>
<keyword evidence="10" id="KW-0460">Magnesium</keyword>
<dbReference type="NCBIfam" id="TIGR01494">
    <property type="entry name" value="ATPase_P-type"/>
    <property type="match status" value="1"/>
</dbReference>
<keyword evidence="11" id="KW-1278">Translocase</keyword>
<dbReference type="FunFam" id="3.40.1110.10:FF:000066">
    <property type="entry name" value="Cadmium-translocating P-type ATPase"/>
    <property type="match status" value="1"/>
</dbReference>
<dbReference type="EC" id="7.2.2.12" evidence="14"/>
<keyword evidence="7 16" id="KW-0547">Nucleotide-binding</keyword>
<dbReference type="GO" id="GO:0016887">
    <property type="term" value="F:ATP hydrolysis activity"/>
    <property type="evidence" value="ECO:0007669"/>
    <property type="project" value="InterPro"/>
</dbReference>
<keyword evidence="4" id="KW-0597">Phosphoprotein</keyword>
<dbReference type="NCBIfam" id="TIGR01512">
    <property type="entry name" value="ATPase-IB2_Cd"/>
    <property type="match status" value="1"/>
</dbReference>
<dbReference type="InterPro" id="IPR023298">
    <property type="entry name" value="ATPase_P-typ_TM_dom_sf"/>
</dbReference>
<dbReference type="GO" id="GO:0016463">
    <property type="term" value="F:P-type zinc transporter activity"/>
    <property type="evidence" value="ECO:0007669"/>
    <property type="project" value="UniProtKB-EC"/>
</dbReference>
<name>A0A0G1WEA2_9BACT</name>
<dbReference type="Gene3D" id="3.40.50.1000">
    <property type="entry name" value="HAD superfamily/HAD-like"/>
    <property type="match status" value="1"/>
</dbReference>
<dbReference type="GO" id="GO:0046872">
    <property type="term" value="F:metal ion binding"/>
    <property type="evidence" value="ECO:0007669"/>
    <property type="project" value="UniProtKB-KW"/>
</dbReference>
<gene>
    <name evidence="18" type="ORF">UY58_C0011G0008</name>
</gene>
<evidence type="ECO:0000256" key="7">
    <source>
        <dbReference type="ARBA" id="ARBA00022741"/>
    </source>
</evidence>
<evidence type="ECO:0000256" key="10">
    <source>
        <dbReference type="ARBA" id="ARBA00022842"/>
    </source>
</evidence>
<evidence type="ECO:0000256" key="11">
    <source>
        <dbReference type="ARBA" id="ARBA00022967"/>
    </source>
</evidence>
<feature type="transmembrane region" description="Helical" evidence="16">
    <location>
        <begin position="26"/>
        <end position="42"/>
    </location>
</feature>
<dbReference type="InterPro" id="IPR036412">
    <property type="entry name" value="HAD-like_sf"/>
</dbReference>
<evidence type="ECO:0000256" key="15">
    <source>
        <dbReference type="ARBA" id="ARBA00047308"/>
    </source>
</evidence>
<evidence type="ECO:0000256" key="6">
    <source>
        <dbReference type="ARBA" id="ARBA00022723"/>
    </source>
</evidence>
<dbReference type="SFLD" id="SFLDF00027">
    <property type="entry name" value="p-type_atpase"/>
    <property type="match status" value="1"/>
</dbReference>
<comment type="subcellular location">
    <subcellularLocation>
        <location evidence="1">Cell membrane</location>
        <topology evidence="1">Multi-pass membrane protein</topology>
    </subcellularLocation>
</comment>
<feature type="transmembrane region" description="Helical" evidence="16">
    <location>
        <begin position="283"/>
        <end position="308"/>
    </location>
</feature>
<dbReference type="InterPro" id="IPR023299">
    <property type="entry name" value="ATPase_P-typ_cyto_dom_N"/>
</dbReference>
<accession>A0A0G1WEA2</accession>
<dbReference type="AlphaFoldDB" id="A0A0G1WEA2"/>
<evidence type="ECO:0000259" key="17">
    <source>
        <dbReference type="Pfam" id="PF00122"/>
    </source>
</evidence>
<comment type="catalytic activity">
    <reaction evidence="15">
        <text>Zn(2+)(in) + ATP + H2O = Zn(2+)(out) + ADP + phosphate + H(+)</text>
        <dbReference type="Rhea" id="RHEA:20621"/>
        <dbReference type="ChEBI" id="CHEBI:15377"/>
        <dbReference type="ChEBI" id="CHEBI:15378"/>
        <dbReference type="ChEBI" id="CHEBI:29105"/>
        <dbReference type="ChEBI" id="CHEBI:30616"/>
        <dbReference type="ChEBI" id="CHEBI:43474"/>
        <dbReference type="ChEBI" id="CHEBI:456216"/>
        <dbReference type="EC" id="7.2.2.12"/>
    </reaction>
</comment>
<dbReference type="InterPro" id="IPR059000">
    <property type="entry name" value="ATPase_P-type_domA"/>
</dbReference>
<dbReference type="SUPFAM" id="SSF56784">
    <property type="entry name" value="HAD-like"/>
    <property type="match status" value="1"/>
</dbReference>
<protein>
    <recommendedName>
        <fullName evidence="14">P-type Zn(2+) transporter</fullName>
        <ecNumber evidence="14">7.2.2.12</ecNumber>
    </recommendedName>
</protein>
<evidence type="ECO:0000256" key="14">
    <source>
        <dbReference type="ARBA" id="ARBA00039097"/>
    </source>
</evidence>
<dbReference type="Gene3D" id="3.40.1110.10">
    <property type="entry name" value="Calcium-transporting ATPase, cytoplasmic domain N"/>
    <property type="match status" value="1"/>
</dbReference>